<dbReference type="InterPro" id="IPR001878">
    <property type="entry name" value="Znf_CCHC"/>
</dbReference>
<feature type="region of interest" description="Disordered" evidence="2">
    <location>
        <begin position="47"/>
        <end position="70"/>
    </location>
</feature>
<evidence type="ECO:0000313" key="5">
    <source>
        <dbReference type="Proteomes" id="UP001341840"/>
    </source>
</evidence>
<gene>
    <name evidence="4" type="ORF">PIB30_079336</name>
</gene>
<feature type="compositionally biased region" description="Polar residues" evidence="2">
    <location>
        <begin position="58"/>
        <end position="70"/>
    </location>
</feature>
<keyword evidence="1" id="KW-0863">Zinc-finger</keyword>
<proteinExistence type="predicted"/>
<reference evidence="4 5" key="1">
    <citation type="journal article" date="2023" name="Plants (Basel)">
        <title>Bridging the Gap: Combining Genomics and Transcriptomics Approaches to Understand Stylosanthes scabra, an Orphan Legume from the Brazilian Caatinga.</title>
        <authorList>
            <person name="Ferreira-Neto J.R.C."/>
            <person name="da Silva M.D."/>
            <person name="Binneck E."/>
            <person name="de Melo N.F."/>
            <person name="da Silva R.H."/>
            <person name="de Melo A.L.T.M."/>
            <person name="Pandolfi V."/>
            <person name="Bustamante F.O."/>
            <person name="Brasileiro-Vidal A.C."/>
            <person name="Benko-Iseppon A.M."/>
        </authorList>
    </citation>
    <scope>NUCLEOTIDE SEQUENCE [LARGE SCALE GENOMIC DNA]</scope>
    <source>
        <tissue evidence="4">Leaves</tissue>
    </source>
</reference>
<name>A0ABU6YNQ2_9FABA</name>
<evidence type="ECO:0000259" key="3">
    <source>
        <dbReference type="PROSITE" id="PS50158"/>
    </source>
</evidence>
<organism evidence="4 5">
    <name type="scientific">Stylosanthes scabra</name>
    <dbReference type="NCBI Taxonomy" id="79078"/>
    <lineage>
        <taxon>Eukaryota</taxon>
        <taxon>Viridiplantae</taxon>
        <taxon>Streptophyta</taxon>
        <taxon>Embryophyta</taxon>
        <taxon>Tracheophyta</taxon>
        <taxon>Spermatophyta</taxon>
        <taxon>Magnoliopsida</taxon>
        <taxon>eudicotyledons</taxon>
        <taxon>Gunneridae</taxon>
        <taxon>Pentapetalae</taxon>
        <taxon>rosids</taxon>
        <taxon>fabids</taxon>
        <taxon>Fabales</taxon>
        <taxon>Fabaceae</taxon>
        <taxon>Papilionoideae</taxon>
        <taxon>50 kb inversion clade</taxon>
        <taxon>dalbergioids sensu lato</taxon>
        <taxon>Dalbergieae</taxon>
        <taxon>Pterocarpus clade</taxon>
        <taxon>Stylosanthes</taxon>
    </lineage>
</organism>
<feature type="domain" description="CCHC-type" evidence="3">
    <location>
        <begin position="39"/>
        <end position="55"/>
    </location>
</feature>
<protein>
    <recommendedName>
        <fullName evidence="3">CCHC-type domain-containing protein</fullName>
    </recommendedName>
</protein>
<feature type="compositionally biased region" description="Basic residues" evidence="2">
    <location>
        <begin position="8"/>
        <end position="18"/>
    </location>
</feature>
<keyword evidence="5" id="KW-1185">Reference proteome</keyword>
<evidence type="ECO:0000256" key="2">
    <source>
        <dbReference type="SAM" id="MobiDB-lite"/>
    </source>
</evidence>
<accession>A0ABU6YNQ2</accession>
<evidence type="ECO:0000256" key="1">
    <source>
        <dbReference type="PROSITE-ProRule" id="PRU00047"/>
    </source>
</evidence>
<keyword evidence="1" id="KW-0862">Zinc</keyword>
<dbReference type="EMBL" id="JASCZI010242777">
    <property type="protein sequence ID" value="MED6212035.1"/>
    <property type="molecule type" value="Genomic_DNA"/>
</dbReference>
<dbReference type="SUPFAM" id="SSF57756">
    <property type="entry name" value="Retrovirus zinc finger-like domains"/>
    <property type="match status" value="1"/>
</dbReference>
<dbReference type="InterPro" id="IPR036875">
    <property type="entry name" value="Znf_CCHC_sf"/>
</dbReference>
<sequence>MPPPFKTPSHRPTKKRRRGPPEEEGSSKTRMSWVGQIQRCSNCGVAGHKRRGCPKPLTSPSTQKIQRQEWRTGSNKNFIKGEKEVILTATSPDQSIQEEGINISIIFTVSASRGFFPAQPEANQQRFWKMRAQIQAQQATTSFSAQLFIISAECSLNTTQICFKNHQKSLSQPTKKSITPPNSAHISPKKLMLMAKLPPRKWGNI</sequence>
<evidence type="ECO:0000313" key="4">
    <source>
        <dbReference type="EMBL" id="MED6212035.1"/>
    </source>
</evidence>
<keyword evidence="1" id="KW-0479">Metal-binding</keyword>
<feature type="region of interest" description="Disordered" evidence="2">
    <location>
        <begin position="1"/>
        <end position="33"/>
    </location>
</feature>
<dbReference type="Proteomes" id="UP001341840">
    <property type="component" value="Unassembled WGS sequence"/>
</dbReference>
<comment type="caution">
    <text evidence="4">The sequence shown here is derived from an EMBL/GenBank/DDBJ whole genome shotgun (WGS) entry which is preliminary data.</text>
</comment>
<dbReference type="PROSITE" id="PS50158">
    <property type="entry name" value="ZF_CCHC"/>
    <property type="match status" value="1"/>
</dbReference>